<keyword evidence="2" id="KW-1185">Reference proteome</keyword>
<protein>
    <submittedName>
        <fullName evidence="1">Uncharacterized protein</fullName>
    </submittedName>
</protein>
<reference evidence="1" key="1">
    <citation type="journal article" date="2014" name="Int. J. Syst. Evol. Microbiol.">
        <title>Complete genome sequence of Corynebacterium casei LMG S-19264T (=DSM 44701T), isolated from a smear-ripened cheese.</title>
        <authorList>
            <consortium name="US DOE Joint Genome Institute (JGI-PGF)"/>
            <person name="Walter F."/>
            <person name="Albersmeier A."/>
            <person name="Kalinowski J."/>
            <person name="Ruckert C."/>
        </authorList>
    </citation>
    <scope>NUCLEOTIDE SEQUENCE</scope>
    <source>
        <strain evidence="1">KCTC 42731</strain>
    </source>
</reference>
<proteinExistence type="predicted"/>
<gene>
    <name evidence="1" type="ORF">GCM10017161_19230</name>
</gene>
<accession>A0A919EK83</accession>
<dbReference type="Proteomes" id="UP000623842">
    <property type="component" value="Unassembled WGS sequence"/>
</dbReference>
<evidence type="ECO:0000313" key="2">
    <source>
        <dbReference type="Proteomes" id="UP000623842"/>
    </source>
</evidence>
<dbReference type="EMBL" id="BNCK01000004">
    <property type="protein sequence ID" value="GHF91528.1"/>
    <property type="molecule type" value="Genomic_DNA"/>
</dbReference>
<name>A0A919EK83_9GAMM</name>
<dbReference type="AlphaFoldDB" id="A0A919EK83"/>
<evidence type="ECO:0000313" key="1">
    <source>
        <dbReference type="EMBL" id="GHF91528.1"/>
    </source>
</evidence>
<organism evidence="1 2">
    <name type="scientific">Thalassotalea marina</name>
    <dbReference type="NCBI Taxonomy" id="1673741"/>
    <lineage>
        <taxon>Bacteria</taxon>
        <taxon>Pseudomonadati</taxon>
        <taxon>Pseudomonadota</taxon>
        <taxon>Gammaproteobacteria</taxon>
        <taxon>Alteromonadales</taxon>
        <taxon>Colwelliaceae</taxon>
        <taxon>Thalassotalea</taxon>
    </lineage>
</organism>
<reference evidence="1" key="2">
    <citation type="submission" date="2020-09" db="EMBL/GenBank/DDBJ databases">
        <authorList>
            <person name="Sun Q."/>
            <person name="Kim S."/>
        </authorList>
    </citation>
    <scope>NUCLEOTIDE SEQUENCE</scope>
    <source>
        <strain evidence="1">KCTC 42731</strain>
    </source>
</reference>
<comment type="caution">
    <text evidence="1">The sequence shown here is derived from an EMBL/GenBank/DDBJ whole genome shotgun (WGS) entry which is preliminary data.</text>
</comment>
<sequence>MKKVSLLFVTLFTSGYLYADESEKLGMAEPEVVKNYYEYCIEIKAEEDELEPHILGCVNTQLKESGFDLFKTYRDIIAHIKTGDE</sequence>
<dbReference type="RefSeq" id="WP_189769774.1">
    <property type="nucleotide sequence ID" value="NZ_BNCK01000004.1"/>
</dbReference>